<dbReference type="GeneID" id="37028596"/>
<feature type="signal peptide" evidence="1">
    <location>
        <begin position="1"/>
        <end position="17"/>
    </location>
</feature>
<reference evidence="2 3" key="1">
    <citation type="journal article" date="2018" name="Mol. Biol. Evol.">
        <title>Broad Genomic Sampling Reveals a Smut Pathogenic Ancestry of the Fungal Clade Ustilaginomycotina.</title>
        <authorList>
            <person name="Kijpornyongpan T."/>
            <person name="Mondo S.J."/>
            <person name="Barry K."/>
            <person name="Sandor L."/>
            <person name="Lee J."/>
            <person name="Lipzen A."/>
            <person name="Pangilinan J."/>
            <person name="LaButti K."/>
            <person name="Hainaut M."/>
            <person name="Henrissat B."/>
            <person name="Grigoriev I.V."/>
            <person name="Spatafora J.W."/>
            <person name="Aime M.C."/>
        </authorList>
    </citation>
    <scope>NUCLEOTIDE SEQUENCE [LARGE SCALE GENOMIC DNA]</scope>
    <source>
        <strain evidence="2 3">MCA 5214</strain>
    </source>
</reference>
<protein>
    <submittedName>
        <fullName evidence="2">Uncharacterized protein</fullName>
    </submittedName>
</protein>
<feature type="chain" id="PRO_5016410520" evidence="1">
    <location>
        <begin position="18"/>
        <end position="127"/>
    </location>
</feature>
<organism evidence="2 3">
    <name type="scientific">Jaminaea rosea</name>
    <dbReference type="NCBI Taxonomy" id="1569628"/>
    <lineage>
        <taxon>Eukaryota</taxon>
        <taxon>Fungi</taxon>
        <taxon>Dikarya</taxon>
        <taxon>Basidiomycota</taxon>
        <taxon>Ustilaginomycotina</taxon>
        <taxon>Exobasidiomycetes</taxon>
        <taxon>Microstromatales</taxon>
        <taxon>Microstromatales incertae sedis</taxon>
        <taxon>Jaminaea</taxon>
    </lineage>
</organism>
<keyword evidence="3" id="KW-1185">Reference proteome</keyword>
<name>A0A316UN75_9BASI</name>
<evidence type="ECO:0000256" key="1">
    <source>
        <dbReference type="SAM" id="SignalP"/>
    </source>
</evidence>
<dbReference type="SUPFAM" id="SSF50685">
    <property type="entry name" value="Barwin-like endoglucanases"/>
    <property type="match status" value="1"/>
</dbReference>
<keyword evidence="1" id="KW-0732">Signal</keyword>
<dbReference type="OrthoDB" id="623670at2759"/>
<dbReference type="InterPro" id="IPR036908">
    <property type="entry name" value="RlpA-like_sf"/>
</dbReference>
<feature type="non-terminal residue" evidence="2">
    <location>
        <position position="127"/>
    </location>
</feature>
<dbReference type="RefSeq" id="XP_025360413.1">
    <property type="nucleotide sequence ID" value="XM_025506773.1"/>
</dbReference>
<accession>A0A316UN75</accession>
<evidence type="ECO:0000313" key="2">
    <source>
        <dbReference type="EMBL" id="PWN25801.1"/>
    </source>
</evidence>
<dbReference type="Gene3D" id="2.40.40.10">
    <property type="entry name" value="RlpA-like domain"/>
    <property type="match status" value="1"/>
</dbReference>
<dbReference type="Proteomes" id="UP000245884">
    <property type="component" value="Unassembled WGS sequence"/>
</dbReference>
<evidence type="ECO:0000313" key="3">
    <source>
        <dbReference type="Proteomes" id="UP000245884"/>
    </source>
</evidence>
<dbReference type="CDD" id="cd22191">
    <property type="entry name" value="DPBB_RlpA_EXP_N-like"/>
    <property type="match status" value="1"/>
</dbReference>
<dbReference type="EMBL" id="KZ819674">
    <property type="protein sequence ID" value="PWN25801.1"/>
    <property type="molecule type" value="Genomic_DNA"/>
</dbReference>
<dbReference type="AlphaFoldDB" id="A0A316UN75"/>
<gene>
    <name evidence="2" type="ORF">BDZ90DRAFT_233818</name>
</gene>
<sequence length="127" mass="13297">MFTTRSLYLALLAGALAASASPLVRRDVPSGTVTDKTISYTDFSTGVTACGQSYDSSLNEQNSIGVDTGFGVEACGRSVTITAPNGQVHSGIVVDLGAENGNLNISPSMFSQFYNLDQGVFQGDYKL</sequence>
<proteinExistence type="predicted"/>